<name>A0A516PVS3_9ACTN</name>
<dbReference type="InterPro" id="IPR036514">
    <property type="entry name" value="SGNH_hydro_sf"/>
</dbReference>
<keyword evidence="3" id="KW-1185">Reference proteome</keyword>
<gene>
    <name evidence="2" type="ORF">FOE78_04530</name>
</gene>
<proteinExistence type="predicted"/>
<dbReference type="GO" id="GO:0004622">
    <property type="term" value="F:phosphatidylcholine lysophospholipase activity"/>
    <property type="evidence" value="ECO:0007669"/>
    <property type="project" value="TreeGrafter"/>
</dbReference>
<protein>
    <submittedName>
        <fullName evidence="2">SGNH/GDSL hydrolase family protein</fullName>
    </submittedName>
</protein>
<organism evidence="2 3">
    <name type="scientific">Microlunatus elymi</name>
    <dbReference type="NCBI Taxonomy" id="2596828"/>
    <lineage>
        <taxon>Bacteria</taxon>
        <taxon>Bacillati</taxon>
        <taxon>Actinomycetota</taxon>
        <taxon>Actinomycetes</taxon>
        <taxon>Propionibacteriales</taxon>
        <taxon>Propionibacteriaceae</taxon>
        <taxon>Microlunatus</taxon>
    </lineage>
</organism>
<dbReference type="SUPFAM" id="SSF52266">
    <property type="entry name" value="SGNH hydrolase"/>
    <property type="match status" value="1"/>
</dbReference>
<dbReference type="KEGG" id="mik:FOE78_04530"/>
<dbReference type="AlphaFoldDB" id="A0A516PVS3"/>
<evidence type="ECO:0000259" key="1">
    <source>
        <dbReference type="Pfam" id="PF13472"/>
    </source>
</evidence>
<dbReference type="PANTHER" id="PTHR30383:SF5">
    <property type="entry name" value="SGNH HYDROLASE-TYPE ESTERASE DOMAIN-CONTAINING PROTEIN"/>
    <property type="match status" value="1"/>
</dbReference>
<dbReference type="Gene3D" id="3.40.50.1110">
    <property type="entry name" value="SGNH hydrolase"/>
    <property type="match status" value="1"/>
</dbReference>
<evidence type="ECO:0000313" key="3">
    <source>
        <dbReference type="Proteomes" id="UP000319263"/>
    </source>
</evidence>
<dbReference type="InterPro" id="IPR013830">
    <property type="entry name" value="SGNH_hydro"/>
</dbReference>
<dbReference type="OrthoDB" id="9794725at2"/>
<keyword evidence="2" id="KW-0378">Hydrolase</keyword>
<dbReference type="InterPro" id="IPR051532">
    <property type="entry name" value="Ester_Hydrolysis_Enzymes"/>
</dbReference>
<accession>A0A516PVS3</accession>
<feature type="domain" description="SGNH hydrolase-type esterase" evidence="1">
    <location>
        <begin position="13"/>
        <end position="197"/>
    </location>
</feature>
<dbReference type="RefSeq" id="WP_143985254.1">
    <property type="nucleotide sequence ID" value="NZ_CP041692.1"/>
</dbReference>
<dbReference type="EMBL" id="CP041692">
    <property type="protein sequence ID" value="QDP95273.1"/>
    <property type="molecule type" value="Genomic_DNA"/>
</dbReference>
<dbReference type="PANTHER" id="PTHR30383">
    <property type="entry name" value="THIOESTERASE 1/PROTEASE 1/LYSOPHOSPHOLIPASE L1"/>
    <property type="match status" value="1"/>
</dbReference>
<reference evidence="2 3" key="1">
    <citation type="submission" date="2019-07" db="EMBL/GenBank/DDBJ databases">
        <title>Microlunatus dokdonensis sp. nov. isolated from the rhizospheric soil of the wild plant Elymus tsukushiensis.</title>
        <authorList>
            <person name="Ghim S.-Y."/>
            <person name="Hwang Y.-J."/>
            <person name="Son J.-S."/>
            <person name="Shin J.-H."/>
        </authorList>
    </citation>
    <scope>NUCLEOTIDE SEQUENCE [LARGE SCALE GENOMIC DNA]</scope>
    <source>
        <strain evidence="2 3">KUDC0627</strain>
    </source>
</reference>
<dbReference type="CDD" id="cd01834">
    <property type="entry name" value="SGNH_hydrolase_like_2"/>
    <property type="match status" value="1"/>
</dbReference>
<sequence>MTISLQTGTRVMFTGDSITDCRRLETDNPLGYGYPLRVAGQWGLAHPDRQPIWLNSGISGNKVADLQARWHSDVVDARPNVVSVMVGINDCASRYFADSSPVPESVYRSGFSALLDPLAEAGVKLILIEPFLLPVNDDQRHWRADLDPKIQVVRDLAGQYSAQLIATDGMFAELAAVTGPQYWAPDGVHPTAAGHQAIAEAWLQVVE</sequence>
<dbReference type="Pfam" id="PF13472">
    <property type="entry name" value="Lipase_GDSL_2"/>
    <property type="match status" value="1"/>
</dbReference>
<evidence type="ECO:0000313" key="2">
    <source>
        <dbReference type="EMBL" id="QDP95273.1"/>
    </source>
</evidence>
<dbReference type="Proteomes" id="UP000319263">
    <property type="component" value="Chromosome"/>
</dbReference>